<dbReference type="GO" id="GO:0008168">
    <property type="term" value="F:methyltransferase activity"/>
    <property type="evidence" value="ECO:0007669"/>
    <property type="project" value="UniProtKB-KW"/>
</dbReference>
<sequence length="364" mass="41654">MNEWVTAIQARKWMKKNESFLPSWHAYVGSELGLFDEFRTARTVEAISEKTGYPYDLLSSWVKVGVAVKHMKKRPNNRYRTSKRKCASLMGDDQSPGVKALLKEMMELHLPTLLNYPDIMKSHERAEFNHERHGEVVAETSALLEHFAIKKIKRMIKDKQVTSVVDLGCGHGGYLRKLAMEYPHLEMIGVDINQKVIEKARTLSEGYPNISFEVGDINEWKPREGENVDVVLLHNIFHYIHPADRRDLLNHLHTYVKNQGLISVITPINETEHGEAFSSAFNSFFVAHSNLFALPNKGELKEISQNCKYELFDLDPIIKEGSWYTFWLTPTSPVREMKHTQMAGSSEQTLSTSTSSTNELTRSS</sequence>
<evidence type="ECO:0000259" key="2">
    <source>
        <dbReference type="Pfam" id="PF13649"/>
    </source>
</evidence>
<feature type="region of interest" description="Disordered" evidence="1">
    <location>
        <begin position="338"/>
        <end position="364"/>
    </location>
</feature>
<dbReference type="PANTHER" id="PTHR45128">
    <property type="entry name" value="METHYLTRANSFERASE TYPE 11"/>
    <property type="match status" value="1"/>
</dbReference>
<evidence type="ECO:0000256" key="1">
    <source>
        <dbReference type="SAM" id="MobiDB-lite"/>
    </source>
</evidence>
<dbReference type="Gene3D" id="3.40.50.150">
    <property type="entry name" value="Vaccinia Virus protein VP39"/>
    <property type="match status" value="1"/>
</dbReference>
<organism evidence="3 4">
    <name type="scientific">Halobacillus aidingensis</name>
    <dbReference type="NCBI Taxonomy" id="240303"/>
    <lineage>
        <taxon>Bacteria</taxon>
        <taxon>Bacillati</taxon>
        <taxon>Bacillota</taxon>
        <taxon>Bacilli</taxon>
        <taxon>Bacillales</taxon>
        <taxon>Bacillaceae</taxon>
        <taxon>Halobacillus</taxon>
    </lineage>
</organism>
<dbReference type="CDD" id="cd02440">
    <property type="entry name" value="AdoMet_MTases"/>
    <property type="match status" value="1"/>
</dbReference>
<feature type="domain" description="Methyltransferase" evidence="2">
    <location>
        <begin position="164"/>
        <end position="260"/>
    </location>
</feature>
<evidence type="ECO:0000313" key="3">
    <source>
        <dbReference type="EMBL" id="SDO61681.1"/>
    </source>
</evidence>
<dbReference type="InterPro" id="IPR053173">
    <property type="entry name" value="SAM-binding_MTase"/>
</dbReference>
<gene>
    <name evidence="3" type="ORF">SAMN05421677_106168</name>
</gene>
<protein>
    <submittedName>
        <fullName evidence="3">Methyltransferase domain-containing protein</fullName>
    </submittedName>
</protein>
<dbReference type="PANTHER" id="PTHR45128:SF1">
    <property type="entry name" value="S-ADENOSYLMETHIONINE-DEPENDENT METHYLTRANSFERASE RV2258C"/>
    <property type="match status" value="1"/>
</dbReference>
<evidence type="ECO:0000313" key="4">
    <source>
        <dbReference type="Proteomes" id="UP000198860"/>
    </source>
</evidence>
<dbReference type="InterPro" id="IPR029063">
    <property type="entry name" value="SAM-dependent_MTases_sf"/>
</dbReference>
<dbReference type="Pfam" id="PF13649">
    <property type="entry name" value="Methyltransf_25"/>
    <property type="match status" value="1"/>
</dbReference>
<accession>A0A1H0L125</accession>
<dbReference type="STRING" id="240303.SAMN05421677_106168"/>
<proteinExistence type="predicted"/>
<dbReference type="InterPro" id="IPR041698">
    <property type="entry name" value="Methyltransf_25"/>
</dbReference>
<keyword evidence="4" id="KW-1185">Reference proteome</keyword>
<name>A0A1H0L125_HALAD</name>
<keyword evidence="3" id="KW-0489">Methyltransferase</keyword>
<dbReference type="EMBL" id="FNIZ01000006">
    <property type="protein sequence ID" value="SDO61681.1"/>
    <property type="molecule type" value="Genomic_DNA"/>
</dbReference>
<reference evidence="4" key="1">
    <citation type="submission" date="2016-10" db="EMBL/GenBank/DDBJ databases">
        <authorList>
            <person name="Varghese N."/>
            <person name="Submissions S."/>
        </authorList>
    </citation>
    <scope>NUCLEOTIDE SEQUENCE [LARGE SCALE GENOMIC DNA]</scope>
    <source>
        <strain evidence="4">CGMCC 1.3703</strain>
    </source>
</reference>
<dbReference type="Proteomes" id="UP000198860">
    <property type="component" value="Unassembled WGS sequence"/>
</dbReference>
<dbReference type="AlphaFoldDB" id="A0A1H0L125"/>
<dbReference type="GO" id="GO:0032259">
    <property type="term" value="P:methylation"/>
    <property type="evidence" value="ECO:0007669"/>
    <property type="project" value="UniProtKB-KW"/>
</dbReference>
<feature type="compositionally biased region" description="Low complexity" evidence="1">
    <location>
        <begin position="345"/>
        <end position="364"/>
    </location>
</feature>
<dbReference type="SUPFAM" id="SSF53335">
    <property type="entry name" value="S-adenosyl-L-methionine-dependent methyltransferases"/>
    <property type="match status" value="1"/>
</dbReference>
<dbReference type="OrthoDB" id="146133at2"/>
<keyword evidence="3" id="KW-0808">Transferase</keyword>
<dbReference type="RefSeq" id="WP_089652045.1">
    <property type="nucleotide sequence ID" value="NZ_FNIZ01000006.1"/>
</dbReference>